<dbReference type="KEGG" id="tki:TKV_c01410"/>
<dbReference type="RefSeq" id="WP_268870084.1">
    <property type="nucleotide sequence ID" value="NZ_CP009170.1"/>
</dbReference>
<dbReference type="AlphaFoldDB" id="A0A097ANF0"/>
<organism evidence="1 2">
    <name type="scientific">Thermoanaerobacter kivui</name>
    <name type="common">Acetogenium kivui</name>
    <dbReference type="NCBI Taxonomy" id="2325"/>
    <lineage>
        <taxon>Bacteria</taxon>
        <taxon>Bacillati</taxon>
        <taxon>Bacillota</taxon>
        <taxon>Clostridia</taxon>
        <taxon>Thermoanaerobacterales</taxon>
        <taxon>Thermoanaerobacteraceae</taxon>
        <taxon>Thermoanaerobacter</taxon>
    </lineage>
</organism>
<protein>
    <submittedName>
        <fullName evidence="1">Uncharacterized protein</fullName>
    </submittedName>
</protein>
<evidence type="ECO:0000313" key="2">
    <source>
        <dbReference type="Proteomes" id="UP000029669"/>
    </source>
</evidence>
<dbReference type="STRING" id="2325.TKV_c01410"/>
<dbReference type="HOGENOM" id="CLU_3240801_0_0_9"/>
<sequence>MHKLALVSGDITKNPEHVKRNLDLLEMDIDEKIVDKAIVIANA</sequence>
<keyword evidence="2" id="KW-1185">Reference proteome</keyword>
<evidence type="ECO:0000313" key="1">
    <source>
        <dbReference type="EMBL" id="AIS51346.1"/>
    </source>
</evidence>
<proteinExistence type="predicted"/>
<dbReference type="EMBL" id="CP009170">
    <property type="protein sequence ID" value="AIS51346.1"/>
    <property type="molecule type" value="Genomic_DNA"/>
</dbReference>
<accession>A0A097ANF0</accession>
<dbReference type="Proteomes" id="UP000029669">
    <property type="component" value="Chromosome"/>
</dbReference>
<gene>
    <name evidence="1" type="ORF">TKV_c01410</name>
</gene>
<reference evidence="2" key="1">
    <citation type="journal article" date="2015" name="Genome Announc.">
        <title>Whole-Genome Sequences of 80 Environmental and Clinical Isolates of Burkholderia pseudomallei.</title>
        <authorList>
            <person name="Johnson S.L."/>
            <person name="Baker A.L."/>
            <person name="Chain P.S."/>
            <person name="Currie B.J."/>
            <person name="Daligault H.E."/>
            <person name="Davenport K.W."/>
            <person name="Davis C.B."/>
            <person name="Inglis T.J."/>
            <person name="Kaestli M."/>
            <person name="Koren S."/>
            <person name="Mayo M."/>
            <person name="Merritt A.J."/>
            <person name="Price E.P."/>
            <person name="Sarovich D.S."/>
            <person name="Warner J."/>
            <person name="Rosovitz M.J."/>
        </authorList>
    </citation>
    <scope>NUCLEOTIDE SEQUENCE [LARGE SCALE GENOMIC DNA]</scope>
    <source>
        <strain evidence="2">DSM 2030</strain>
    </source>
</reference>
<name>A0A097ANF0_THEKI</name>